<feature type="domain" description="GFO/IDH/MocA-like oxidoreductase" evidence="2">
    <location>
        <begin position="136"/>
        <end position="273"/>
    </location>
</feature>
<evidence type="ECO:0000259" key="1">
    <source>
        <dbReference type="Pfam" id="PF01408"/>
    </source>
</evidence>
<dbReference type="Gene3D" id="3.30.360.10">
    <property type="entry name" value="Dihydrodipicolinate Reductase, domain 2"/>
    <property type="match status" value="1"/>
</dbReference>
<dbReference type="SUPFAM" id="SSF51735">
    <property type="entry name" value="NAD(P)-binding Rossmann-fold domains"/>
    <property type="match status" value="1"/>
</dbReference>
<accession>A0AAF0A181</accession>
<dbReference type="PANTHER" id="PTHR43708:SF8">
    <property type="entry name" value="OXIDOREDUCTASE"/>
    <property type="match status" value="1"/>
</dbReference>
<dbReference type="InterPro" id="IPR055170">
    <property type="entry name" value="GFO_IDH_MocA-like_dom"/>
</dbReference>
<dbReference type="InterPro" id="IPR051317">
    <property type="entry name" value="Gfo/Idh/MocA_oxidoreduct"/>
</dbReference>
<gene>
    <name evidence="3" type="ORF">PXH66_01625</name>
</gene>
<dbReference type="GO" id="GO:0000166">
    <property type="term" value="F:nucleotide binding"/>
    <property type="evidence" value="ECO:0007669"/>
    <property type="project" value="InterPro"/>
</dbReference>
<dbReference type="SUPFAM" id="SSF55347">
    <property type="entry name" value="Glyceraldehyde-3-phosphate dehydrogenase-like, C-terminal domain"/>
    <property type="match status" value="1"/>
</dbReference>
<proteinExistence type="predicted"/>
<name>A0AAF0A181_9BACT</name>
<sequence length="350" mass="38956">MSKRKIRIGFIGTGGIALSAHVPGWQSLKDVEIVAVADVRETAAQGFVAATGGRVQVFKDYREMLELDLDAVDICTPNKIHTPAVLASLKAGKHVLCEKPLATTTKDIRKMGELADKLGLTLMSCQHMRWRPQSLALRDWIHNGGLGEVYHARVRAMRRAKLPPRPGFIYEELSGGGPCMDIGVHALDSTMWMMDFPKPVRVSGTTKVNFAKGRKIPGQWGEWDRKGFNVEDFAAAFVHFENDATLMLETAWLGHQEEDEDMSFQLFGQRGGVKWPSAEFASVQGRTFTQGTLKNPDMLAAPHTEAIRAFHQCFTRKKPSLVPWTETIQVIAILEAVYASQKKGREITLK</sequence>
<dbReference type="Gene3D" id="3.40.50.720">
    <property type="entry name" value="NAD(P)-binding Rossmann-like Domain"/>
    <property type="match status" value="1"/>
</dbReference>
<evidence type="ECO:0000313" key="3">
    <source>
        <dbReference type="EMBL" id="WED65548.1"/>
    </source>
</evidence>
<evidence type="ECO:0000313" key="4">
    <source>
        <dbReference type="Proteomes" id="UP001218638"/>
    </source>
</evidence>
<keyword evidence="4" id="KW-1185">Reference proteome</keyword>
<dbReference type="Pfam" id="PF01408">
    <property type="entry name" value="GFO_IDH_MocA"/>
    <property type="match status" value="1"/>
</dbReference>
<dbReference type="EMBL" id="CP119075">
    <property type="protein sequence ID" value="WED65548.1"/>
    <property type="molecule type" value="Genomic_DNA"/>
</dbReference>
<feature type="domain" description="Gfo/Idh/MocA-like oxidoreductase N-terminal" evidence="1">
    <location>
        <begin position="6"/>
        <end position="123"/>
    </location>
</feature>
<organism evidence="3 4">
    <name type="scientific">Synoicihabitans lomoniglobus</name>
    <dbReference type="NCBI Taxonomy" id="2909285"/>
    <lineage>
        <taxon>Bacteria</taxon>
        <taxon>Pseudomonadati</taxon>
        <taxon>Verrucomicrobiota</taxon>
        <taxon>Opitutia</taxon>
        <taxon>Opitutales</taxon>
        <taxon>Opitutaceae</taxon>
        <taxon>Synoicihabitans</taxon>
    </lineage>
</organism>
<reference evidence="3" key="1">
    <citation type="submission" date="2023-03" db="EMBL/GenBank/DDBJ databases">
        <title>Lomoglobus Profundus gen. nov., sp. nov., a novel member of the phylum Verrucomicrobia, isolated from deep-marine sediment of South China Sea.</title>
        <authorList>
            <person name="Ahmad T."/>
            <person name="Ishaq S.E."/>
            <person name="Wang F."/>
        </authorList>
    </citation>
    <scope>NUCLEOTIDE SEQUENCE</scope>
    <source>
        <strain evidence="3">LMO-M01</strain>
    </source>
</reference>
<dbReference type="KEGG" id="slom:PXH66_01625"/>
<protein>
    <submittedName>
        <fullName evidence="3">Gfo/Idh/MocA family oxidoreductase</fullName>
    </submittedName>
</protein>
<evidence type="ECO:0000259" key="2">
    <source>
        <dbReference type="Pfam" id="PF22725"/>
    </source>
</evidence>
<dbReference type="AlphaFoldDB" id="A0AAF0A181"/>
<dbReference type="InterPro" id="IPR036291">
    <property type="entry name" value="NAD(P)-bd_dom_sf"/>
</dbReference>
<dbReference type="PANTHER" id="PTHR43708">
    <property type="entry name" value="CONSERVED EXPRESSED OXIDOREDUCTASE (EUROFUNG)"/>
    <property type="match status" value="1"/>
</dbReference>
<dbReference type="InterPro" id="IPR000683">
    <property type="entry name" value="Gfo/Idh/MocA-like_OxRdtase_N"/>
</dbReference>
<dbReference type="RefSeq" id="WP_330928754.1">
    <property type="nucleotide sequence ID" value="NZ_CP119075.1"/>
</dbReference>
<dbReference type="Proteomes" id="UP001218638">
    <property type="component" value="Chromosome"/>
</dbReference>
<dbReference type="Pfam" id="PF22725">
    <property type="entry name" value="GFO_IDH_MocA_C3"/>
    <property type="match status" value="1"/>
</dbReference>